<proteinExistence type="predicted"/>
<protein>
    <submittedName>
        <fullName evidence="1">Uncharacterized protein</fullName>
    </submittedName>
</protein>
<sequence length="73" mass="8022">MTEWPISSPPPDAWRLGRCHCCHRATLVAPGPVITTVDGGQVSIPWCLSGFERANRMLHRAAVRDANAERTTP</sequence>
<dbReference type="AlphaFoldDB" id="A0A561ULN3"/>
<organism evidence="1 2">
    <name type="scientific">Kitasatospora viridis</name>
    <dbReference type="NCBI Taxonomy" id="281105"/>
    <lineage>
        <taxon>Bacteria</taxon>
        <taxon>Bacillati</taxon>
        <taxon>Actinomycetota</taxon>
        <taxon>Actinomycetes</taxon>
        <taxon>Kitasatosporales</taxon>
        <taxon>Streptomycetaceae</taxon>
        <taxon>Kitasatospora</taxon>
    </lineage>
</organism>
<name>A0A561ULN3_9ACTN</name>
<dbReference type="Proteomes" id="UP000317940">
    <property type="component" value="Unassembled WGS sequence"/>
</dbReference>
<accession>A0A561ULN3</accession>
<dbReference type="RefSeq" id="WP_145906413.1">
    <property type="nucleotide sequence ID" value="NZ_BAAAMZ010000014.1"/>
</dbReference>
<keyword evidence="2" id="KW-1185">Reference proteome</keyword>
<evidence type="ECO:0000313" key="1">
    <source>
        <dbReference type="EMBL" id="TWG00291.1"/>
    </source>
</evidence>
<reference evidence="1 2" key="1">
    <citation type="submission" date="2019-06" db="EMBL/GenBank/DDBJ databases">
        <title>Sequencing the genomes of 1000 actinobacteria strains.</title>
        <authorList>
            <person name="Klenk H.-P."/>
        </authorList>
    </citation>
    <scope>NUCLEOTIDE SEQUENCE [LARGE SCALE GENOMIC DNA]</scope>
    <source>
        <strain evidence="1 2">DSM 44826</strain>
    </source>
</reference>
<comment type="caution">
    <text evidence="1">The sequence shown here is derived from an EMBL/GenBank/DDBJ whole genome shotgun (WGS) entry which is preliminary data.</text>
</comment>
<gene>
    <name evidence="1" type="ORF">FHX73_114165</name>
</gene>
<evidence type="ECO:0000313" key="2">
    <source>
        <dbReference type="Proteomes" id="UP000317940"/>
    </source>
</evidence>
<dbReference type="OrthoDB" id="9920017at2"/>
<dbReference type="EMBL" id="VIWT01000001">
    <property type="protein sequence ID" value="TWG00291.1"/>
    <property type="molecule type" value="Genomic_DNA"/>
</dbReference>